<organism evidence="2 3">
    <name type="scientific">Zoarces viviparus</name>
    <name type="common">Viviparous eelpout</name>
    <name type="synonym">Blennius viviparus</name>
    <dbReference type="NCBI Taxonomy" id="48416"/>
    <lineage>
        <taxon>Eukaryota</taxon>
        <taxon>Metazoa</taxon>
        <taxon>Chordata</taxon>
        <taxon>Craniata</taxon>
        <taxon>Vertebrata</taxon>
        <taxon>Euteleostomi</taxon>
        <taxon>Actinopterygii</taxon>
        <taxon>Neopterygii</taxon>
        <taxon>Teleostei</taxon>
        <taxon>Neoteleostei</taxon>
        <taxon>Acanthomorphata</taxon>
        <taxon>Eupercaria</taxon>
        <taxon>Perciformes</taxon>
        <taxon>Cottioidei</taxon>
        <taxon>Zoarcales</taxon>
        <taxon>Zoarcidae</taxon>
        <taxon>Zoarcinae</taxon>
        <taxon>Zoarces</taxon>
    </lineage>
</organism>
<comment type="caution">
    <text evidence="2">The sequence shown here is derived from an EMBL/GenBank/DDBJ whole genome shotgun (WGS) entry which is preliminary data.</text>
</comment>
<dbReference type="EMBL" id="JBCEZU010000067">
    <property type="protein sequence ID" value="KAK9533418.1"/>
    <property type="molecule type" value="Genomic_DNA"/>
</dbReference>
<evidence type="ECO:0000313" key="3">
    <source>
        <dbReference type="Proteomes" id="UP001488805"/>
    </source>
</evidence>
<evidence type="ECO:0000256" key="1">
    <source>
        <dbReference type="SAM" id="MobiDB-lite"/>
    </source>
</evidence>
<evidence type="ECO:0000313" key="2">
    <source>
        <dbReference type="EMBL" id="KAK9533418.1"/>
    </source>
</evidence>
<dbReference type="Proteomes" id="UP001488805">
    <property type="component" value="Unassembled WGS sequence"/>
</dbReference>
<dbReference type="PROSITE" id="PS51257">
    <property type="entry name" value="PROKAR_LIPOPROTEIN"/>
    <property type="match status" value="1"/>
</dbReference>
<protein>
    <recommendedName>
        <fullName evidence="4">Secreted protein</fullName>
    </recommendedName>
</protein>
<feature type="compositionally biased region" description="Polar residues" evidence="1">
    <location>
        <begin position="44"/>
        <end position="77"/>
    </location>
</feature>
<gene>
    <name evidence="2" type="ORF">VZT92_008537</name>
</gene>
<keyword evidence="3" id="KW-1185">Reference proteome</keyword>
<reference evidence="2 3" key="1">
    <citation type="journal article" date="2024" name="Genome Biol. Evol.">
        <title>Chromosome-level genome assembly of the viviparous eelpout Zoarces viviparus.</title>
        <authorList>
            <person name="Fuhrmann N."/>
            <person name="Brasseur M.V."/>
            <person name="Bakowski C.E."/>
            <person name="Podsiadlowski L."/>
            <person name="Prost S."/>
            <person name="Krehenwinkel H."/>
            <person name="Mayer C."/>
        </authorList>
    </citation>
    <scope>NUCLEOTIDE SEQUENCE [LARGE SCALE GENOMIC DNA]</scope>
    <source>
        <strain evidence="2">NO-MEL_2022_Ind0_liver</strain>
    </source>
</reference>
<feature type="region of interest" description="Disordered" evidence="1">
    <location>
        <begin position="40"/>
        <end position="77"/>
    </location>
</feature>
<dbReference type="AlphaFoldDB" id="A0AAW1FGS3"/>
<proteinExistence type="predicted"/>
<accession>A0AAW1FGS3</accession>
<sequence>MRYKRRCAVVAPLGVLVSSCVSSRLGWWRWRRGGDSDRSVGRLFSTSNSAPGVTSAHSNASHVPTEPRTAQTATGNQPVSHITCRLFSSLSAVHMRVFGPPAVLPSPIC</sequence>
<evidence type="ECO:0008006" key="4">
    <source>
        <dbReference type="Google" id="ProtNLM"/>
    </source>
</evidence>
<name>A0AAW1FGS3_ZOAVI</name>